<evidence type="ECO:0000256" key="4">
    <source>
        <dbReference type="SAM" id="Phobius"/>
    </source>
</evidence>
<dbReference type="PANTHER" id="PTHR24173">
    <property type="entry name" value="ANKYRIN REPEAT CONTAINING"/>
    <property type="match status" value="1"/>
</dbReference>
<dbReference type="Gene3D" id="1.25.40.20">
    <property type="entry name" value="Ankyrin repeat-containing domain"/>
    <property type="match status" value="5"/>
</dbReference>
<dbReference type="InterPro" id="IPR026961">
    <property type="entry name" value="PGG_dom"/>
</dbReference>
<keyword evidence="4" id="KW-1133">Transmembrane helix</keyword>
<accession>A0A2R6XCW0</accession>
<feature type="domain" description="PGG" evidence="5">
    <location>
        <begin position="1049"/>
        <end position="1162"/>
    </location>
</feature>
<dbReference type="InterPro" id="IPR002110">
    <property type="entry name" value="Ankyrin_rpt"/>
</dbReference>
<reference evidence="7" key="1">
    <citation type="journal article" date="2017" name="Cell">
        <title>Insights into land plant evolution garnered from the Marchantia polymorpha genome.</title>
        <authorList>
            <person name="Bowman J.L."/>
            <person name="Kohchi T."/>
            <person name="Yamato K.T."/>
            <person name="Jenkins J."/>
            <person name="Shu S."/>
            <person name="Ishizaki K."/>
            <person name="Yamaoka S."/>
            <person name="Nishihama R."/>
            <person name="Nakamura Y."/>
            <person name="Berger F."/>
            <person name="Adam C."/>
            <person name="Aki S.S."/>
            <person name="Althoff F."/>
            <person name="Araki T."/>
            <person name="Arteaga-Vazquez M.A."/>
            <person name="Balasubrmanian S."/>
            <person name="Barry K."/>
            <person name="Bauer D."/>
            <person name="Boehm C.R."/>
            <person name="Briginshaw L."/>
            <person name="Caballero-Perez J."/>
            <person name="Catarino B."/>
            <person name="Chen F."/>
            <person name="Chiyoda S."/>
            <person name="Chovatia M."/>
            <person name="Davies K.M."/>
            <person name="Delmans M."/>
            <person name="Demura T."/>
            <person name="Dierschke T."/>
            <person name="Dolan L."/>
            <person name="Dorantes-Acosta A.E."/>
            <person name="Eklund D.M."/>
            <person name="Florent S.N."/>
            <person name="Flores-Sandoval E."/>
            <person name="Fujiyama A."/>
            <person name="Fukuzawa H."/>
            <person name="Galik B."/>
            <person name="Grimanelli D."/>
            <person name="Grimwood J."/>
            <person name="Grossniklaus U."/>
            <person name="Hamada T."/>
            <person name="Haseloff J."/>
            <person name="Hetherington A.J."/>
            <person name="Higo A."/>
            <person name="Hirakawa Y."/>
            <person name="Hundley H.N."/>
            <person name="Ikeda Y."/>
            <person name="Inoue K."/>
            <person name="Inoue S.I."/>
            <person name="Ishida S."/>
            <person name="Jia Q."/>
            <person name="Kakita M."/>
            <person name="Kanazawa T."/>
            <person name="Kawai Y."/>
            <person name="Kawashima T."/>
            <person name="Kennedy M."/>
            <person name="Kinose K."/>
            <person name="Kinoshita T."/>
            <person name="Kohara Y."/>
            <person name="Koide E."/>
            <person name="Komatsu K."/>
            <person name="Kopischke S."/>
            <person name="Kubo M."/>
            <person name="Kyozuka J."/>
            <person name="Lagercrantz U."/>
            <person name="Lin S.S."/>
            <person name="Lindquist E."/>
            <person name="Lipzen A.M."/>
            <person name="Lu C.W."/>
            <person name="De Luna E."/>
            <person name="Martienssen R.A."/>
            <person name="Minamino N."/>
            <person name="Mizutani M."/>
            <person name="Mizutani M."/>
            <person name="Mochizuki N."/>
            <person name="Monte I."/>
            <person name="Mosher R."/>
            <person name="Nagasaki H."/>
            <person name="Nakagami H."/>
            <person name="Naramoto S."/>
            <person name="Nishitani K."/>
            <person name="Ohtani M."/>
            <person name="Okamoto T."/>
            <person name="Okumura M."/>
            <person name="Phillips J."/>
            <person name="Pollak B."/>
            <person name="Reinders A."/>
            <person name="Rovekamp M."/>
            <person name="Sano R."/>
            <person name="Sawa S."/>
            <person name="Schmid M.W."/>
            <person name="Shirakawa M."/>
            <person name="Solano R."/>
            <person name="Spunde A."/>
            <person name="Suetsugu N."/>
            <person name="Sugano S."/>
            <person name="Sugiyama A."/>
            <person name="Sun R."/>
            <person name="Suzuki Y."/>
            <person name="Takenaka M."/>
            <person name="Takezawa D."/>
            <person name="Tomogane H."/>
            <person name="Tsuzuki M."/>
            <person name="Ueda T."/>
            <person name="Umeda M."/>
            <person name="Ward J.M."/>
            <person name="Watanabe Y."/>
            <person name="Yazaki K."/>
            <person name="Yokoyama R."/>
            <person name="Yoshitake Y."/>
            <person name="Yotsui I."/>
            <person name="Zachgo S."/>
            <person name="Schmutz J."/>
        </authorList>
    </citation>
    <scope>NUCLEOTIDE SEQUENCE [LARGE SCALE GENOMIC DNA]</scope>
    <source>
        <strain evidence="7">Tak-1</strain>
    </source>
</reference>
<dbReference type="SMART" id="SM00248">
    <property type="entry name" value="ANK"/>
    <property type="match status" value="14"/>
</dbReference>
<dbReference type="AlphaFoldDB" id="A0A2R6XCW0"/>
<keyword evidence="4" id="KW-0812">Transmembrane</keyword>
<evidence type="ECO:0000313" key="7">
    <source>
        <dbReference type="Proteomes" id="UP000244005"/>
    </source>
</evidence>
<dbReference type="OrthoDB" id="194358at2759"/>
<feature type="repeat" description="ANK" evidence="3">
    <location>
        <begin position="510"/>
        <end position="542"/>
    </location>
</feature>
<gene>
    <name evidence="6" type="ORF">MARPO_0022s0054</name>
</gene>
<protein>
    <recommendedName>
        <fullName evidence="5">PGG domain-containing protein</fullName>
    </recommendedName>
</protein>
<dbReference type="InterPro" id="IPR036770">
    <property type="entry name" value="Ankyrin_rpt-contain_sf"/>
</dbReference>
<dbReference type="EMBL" id="KZ772694">
    <property type="protein sequence ID" value="PTQ43950.1"/>
    <property type="molecule type" value="Genomic_DNA"/>
</dbReference>
<feature type="transmembrane region" description="Helical" evidence="4">
    <location>
        <begin position="1176"/>
        <end position="1195"/>
    </location>
</feature>
<dbReference type="Proteomes" id="UP000244005">
    <property type="component" value="Unassembled WGS sequence"/>
</dbReference>
<evidence type="ECO:0000259" key="5">
    <source>
        <dbReference type="Pfam" id="PF13962"/>
    </source>
</evidence>
<dbReference type="PANTHER" id="PTHR24173:SF74">
    <property type="entry name" value="ANKYRIN REPEAT DOMAIN-CONTAINING PROTEIN 16"/>
    <property type="match status" value="1"/>
</dbReference>
<keyword evidence="2 3" id="KW-0040">ANK repeat</keyword>
<feature type="repeat" description="ANK" evidence="3">
    <location>
        <begin position="793"/>
        <end position="825"/>
    </location>
</feature>
<dbReference type="Gramene" id="Mp3g04750.1">
    <property type="protein sequence ID" value="Mp3g04750.1.cds1"/>
    <property type="gene ID" value="Mp3g04750"/>
</dbReference>
<feature type="repeat" description="ANK" evidence="3">
    <location>
        <begin position="202"/>
        <end position="234"/>
    </location>
</feature>
<name>A0A2R6XCW0_MARPO</name>
<dbReference type="PROSITE" id="PS50297">
    <property type="entry name" value="ANK_REP_REGION"/>
    <property type="match status" value="3"/>
</dbReference>
<organism evidence="6 7">
    <name type="scientific">Marchantia polymorpha</name>
    <name type="common">Common liverwort</name>
    <name type="synonym">Marchantia aquatica</name>
    <dbReference type="NCBI Taxonomy" id="3197"/>
    <lineage>
        <taxon>Eukaryota</taxon>
        <taxon>Viridiplantae</taxon>
        <taxon>Streptophyta</taxon>
        <taxon>Embryophyta</taxon>
        <taxon>Marchantiophyta</taxon>
        <taxon>Marchantiopsida</taxon>
        <taxon>Marchantiidae</taxon>
        <taxon>Marchantiales</taxon>
        <taxon>Marchantiaceae</taxon>
        <taxon>Marchantia</taxon>
    </lineage>
</organism>
<proteinExistence type="predicted"/>
<feature type="transmembrane region" description="Helical" evidence="4">
    <location>
        <begin position="1098"/>
        <end position="1121"/>
    </location>
</feature>
<keyword evidence="7" id="KW-1185">Reference proteome</keyword>
<dbReference type="SUPFAM" id="SSF48403">
    <property type="entry name" value="Ankyrin repeat"/>
    <property type="match status" value="2"/>
</dbReference>
<evidence type="ECO:0000313" key="6">
    <source>
        <dbReference type="EMBL" id="PTQ43950.1"/>
    </source>
</evidence>
<sequence>MESPEHALAPSASAERVLRMEESQLEVDKGKRYLVYRDGVESGIRDLKRAQAIKRFEHPHGDTSKAKIKGSLWGLSVLPPQARSAKNVQRVQEQVFGNFWSVPPLRWATITGNISAMIKLRRMLGDAAFLELLNLVTTSEEGMNCLHLAANRGQCTEINKLFQHWGRRLREIVGRALQRAYGDVLSFLLSVPAIDLNAIDADGNTALILASSCGHWEAVEILLEASAHTGVLNKRGLNCLHAAVSEGHVSVVKKLLEKVGRTRAKFVNSKARGDFEWTALHYAVARNRIQVLRLLLEDPNVDVDAQDGKKCTALFIASKLGNLSAVTALLTKGANRFLADEERRNCLHIAACNGYLDVLRELQSSSDLGIDLDLDDDLLPGTTDVSNDDELASQIGTDEEALEKSPERILENEDEGQKFGFASEFDRSSRNRIDPDVLAKSRRTSELLIEAASKGRDDVVLWLLESVGLHVDAEGEEKNTASLIEFEKGHTLTVEMLSGFGVNVDVQDEDGNTALILACKKGHTSTVDMLLRKGADILVSNNEGLNCVHQAAIEGFSDVLKVLLEDDGDAEYWNGESLPLDLTADPGRFSVRLEAMRMRATATGSTLLHMAARGGHPVATVVQLLGAYLKLNLKVRGFNRHPRDRVVVPAFLQLVTDEVASQRRAHFYSEGARGVRSDGFEPEDPGSERSSVHKTLLAHFMSARDDVEWRENLLASSERYGGYRRLAQEFVDAYASAIAFSNEKDLRQRTFLHDVAERAVGQSATPCAGASGKCSVGALLEFVTIDVHAADGRGETPLHIMTRQGDLCMLRHIFESGRTPDMLLRNDKGESPCNIVWIESWSHMFRGGGEHVASKCHNLVGDEERDCRHCATWKFLEAQVLKKFLADDSKPNVENIIAGFLRYLREDLERRRIPEYSVRDEFLRDGHSGGLTLLHYLACRGLAAPLQELLLKKRFRRLINRRYDCNGQTALHFAIVGRNIDCVRVLLAETLVRRNVEDGLSRTPCELLSEIPQSPFTSTVKDIEALMLQDDDVKVFLDKQYRDRQVHVDAGNTALVGAALIASVTFVGWLQTPLGYTQDQQIDSQDFSAIEQHTSVQVFWLFNSLSFFYAIATLVSGAGAVLPAPHGQFIAKEVRLMRMRLVLTSFLLVISIVCVLCAFTAAGVGALPPISKYRKLMIATSLGGVVCVFVICAYFRQWIDILSRDSSRFCLMFQKNMQRRGAEFG</sequence>
<evidence type="ECO:0000256" key="3">
    <source>
        <dbReference type="PROSITE-ProRule" id="PRU00023"/>
    </source>
</evidence>
<keyword evidence="1" id="KW-0677">Repeat</keyword>
<feature type="transmembrane region" description="Helical" evidence="4">
    <location>
        <begin position="1141"/>
        <end position="1164"/>
    </location>
</feature>
<dbReference type="Pfam" id="PF12796">
    <property type="entry name" value="Ank_2"/>
    <property type="match status" value="4"/>
</dbReference>
<evidence type="ECO:0000256" key="1">
    <source>
        <dbReference type="ARBA" id="ARBA00022737"/>
    </source>
</evidence>
<dbReference type="PROSITE" id="PS50088">
    <property type="entry name" value="ANK_REPEAT"/>
    <property type="match status" value="4"/>
</dbReference>
<feature type="repeat" description="ANK" evidence="3">
    <location>
        <begin position="966"/>
        <end position="987"/>
    </location>
</feature>
<dbReference type="Pfam" id="PF13962">
    <property type="entry name" value="PGG"/>
    <property type="match status" value="1"/>
</dbReference>
<keyword evidence="4" id="KW-0472">Membrane</keyword>
<evidence type="ECO:0000256" key="2">
    <source>
        <dbReference type="ARBA" id="ARBA00023043"/>
    </source>
</evidence>